<organism evidence="5 6">
    <name type="scientific">Kribbella yunnanensis</name>
    <dbReference type="NCBI Taxonomy" id="190194"/>
    <lineage>
        <taxon>Bacteria</taxon>
        <taxon>Bacillati</taxon>
        <taxon>Actinomycetota</taxon>
        <taxon>Actinomycetes</taxon>
        <taxon>Propionibacteriales</taxon>
        <taxon>Kribbellaceae</taxon>
        <taxon>Kribbella</taxon>
    </lineage>
</organism>
<keyword evidence="1" id="KW-0808">Transferase</keyword>
<proteinExistence type="inferred from homology"/>
<dbReference type="RefSeq" id="WP_344158416.1">
    <property type="nucleotide sequence ID" value="NZ_BAAANF010000018.1"/>
</dbReference>
<evidence type="ECO:0000256" key="3">
    <source>
        <dbReference type="ARBA" id="ARBA00038502"/>
    </source>
</evidence>
<comment type="caution">
    <text evidence="5">The sequence shown here is derived from an EMBL/GenBank/DDBJ whole genome shotgun (WGS) entry which is preliminary data.</text>
</comment>
<dbReference type="InterPro" id="IPR016181">
    <property type="entry name" value="Acyl_CoA_acyltransferase"/>
</dbReference>
<comment type="similarity">
    <text evidence="3">Belongs to the acetyltransferase family. RimJ subfamily.</text>
</comment>
<reference evidence="6" key="1">
    <citation type="journal article" date="2019" name="Int. J. Syst. Evol. Microbiol.">
        <title>The Global Catalogue of Microorganisms (GCM) 10K type strain sequencing project: providing services to taxonomists for standard genome sequencing and annotation.</title>
        <authorList>
            <consortium name="The Broad Institute Genomics Platform"/>
            <consortium name="The Broad Institute Genome Sequencing Center for Infectious Disease"/>
            <person name="Wu L."/>
            <person name="Ma J."/>
        </authorList>
    </citation>
    <scope>NUCLEOTIDE SEQUENCE [LARGE SCALE GENOMIC DNA]</scope>
    <source>
        <strain evidence="6">JCM 14307</strain>
    </source>
</reference>
<dbReference type="PANTHER" id="PTHR43792">
    <property type="entry name" value="GNAT FAMILY, PUTATIVE (AFU_ORTHOLOGUE AFUA_3G00765)-RELATED-RELATED"/>
    <property type="match status" value="1"/>
</dbReference>
<keyword evidence="6" id="KW-1185">Reference proteome</keyword>
<evidence type="ECO:0000256" key="1">
    <source>
        <dbReference type="ARBA" id="ARBA00022679"/>
    </source>
</evidence>
<dbReference type="SUPFAM" id="SSF55729">
    <property type="entry name" value="Acyl-CoA N-acyltransferases (Nat)"/>
    <property type="match status" value="1"/>
</dbReference>
<dbReference type="PANTHER" id="PTHR43792:SF8">
    <property type="entry name" value="[RIBOSOMAL PROTEIN US5]-ALANINE N-ACETYLTRANSFERASE"/>
    <property type="match status" value="1"/>
</dbReference>
<evidence type="ECO:0000313" key="6">
    <source>
        <dbReference type="Proteomes" id="UP001500280"/>
    </source>
</evidence>
<keyword evidence="2" id="KW-0012">Acyltransferase</keyword>
<dbReference type="PROSITE" id="PS51186">
    <property type="entry name" value="GNAT"/>
    <property type="match status" value="1"/>
</dbReference>
<feature type="domain" description="N-acetyltransferase" evidence="4">
    <location>
        <begin position="7"/>
        <end position="164"/>
    </location>
</feature>
<sequence>MLSEYGVTLERLTADHADALLAFERENRSYFALSIADRGDEFFEHFAEILDARLVEQAEGVCQFHVLVEPSGAVVGRVNLVDVEDRSAELGYRLAERVTGRGLATAAVRAIVRIAASDYALKQLTAGAARANVASWTVLERTGFQRIAETEGPRPQVAYELSLEGL</sequence>
<evidence type="ECO:0000259" key="4">
    <source>
        <dbReference type="PROSITE" id="PS51186"/>
    </source>
</evidence>
<gene>
    <name evidence="5" type="ORF">GCM10009745_56360</name>
</gene>
<accession>A0ABP4UDU9</accession>
<dbReference type="InterPro" id="IPR051531">
    <property type="entry name" value="N-acetyltransferase"/>
</dbReference>
<name>A0ABP4UDU9_9ACTN</name>
<dbReference type="Proteomes" id="UP001500280">
    <property type="component" value="Unassembled WGS sequence"/>
</dbReference>
<evidence type="ECO:0000256" key="2">
    <source>
        <dbReference type="ARBA" id="ARBA00023315"/>
    </source>
</evidence>
<dbReference type="Gene3D" id="3.40.630.30">
    <property type="match status" value="1"/>
</dbReference>
<dbReference type="Pfam" id="PF13302">
    <property type="entry name" value="Acetyltransf_3"/>
    <property type="match status" value="1"/>
</dbReference>
<dbReference type="InterPro" id="IPR000182">
    <property type="entry name" value="GNAT_dom"/>
</dbReference>
<evidence type="ECO:0000313" key="5">
    <source>
        <dbReference type="EMBL" id="GAA1701905.1"/>
    </source>
</evidence>
<dbReference type="EMBL" id="BAAANF010000018">
    <property type="protein sequence ID" value="GAA1701905.1"/>
    <property type="molecule type" value="Genomic_DNA"/>
</dbReference>
<protein>
    <submittedName>
        <fullName evidence="5">GNAT family N-acetyltransferase</fullName>
    </submittedName>
</protein>